<dbReference type="EMBL" id="JADBEK010000001">
    <property type="protein sequence ID" value="MBE1588344.1"/>
    <property type="molecule type" value="Genomic_DNA"/>
</dbReference>
<organism evidence="2 3">
    <name type="scientific">Nonomuraea angiospora</name>
    <dbReference type="NCBI Taxonomy" id="46172"/>
    <lineage>
        <taxon>Bacteria</taxon>
        <taxon>Bacillati</taxon>
        <taxon>Actinomycetota</taxon>
        <taxon>Actinomycetes</taxon>
        <taxon>Streptosporangiales</taxon>
        <taxon>Streptosporangiaceae</taxon>
        <taxon>Nonomuraea</taxon>
    </lineage>
</organism>
<evidence type="ECO:0000256" key="1">
    <source>
        <dbReference type="SAM" id="Phobius"/>
    </source>
</evidence>
<dbReference type="Proteomes" id="UP000633509">
    <property type="component" value="Unassembled WGS sequence"/>
</dbReference>
<feature type="transmembrane region" description="Helical" evidence="1">
    <location>
        <begin position="88"/>
        <end position="106"/>
    </location>
</feature>
<evidence type="ECO:0000313" key="2">
    <source>
        <dbReference type="EMBL" id="MBE1588344.1"/>
    </source>
</evidence>
<dbReference type="RefSeq" id="WP_378526746.1">
    <property type="nucleotide sequence ID" value="NZ_JBHSKR010000030.1"/>
</dbReference>
<protein>
    <recommendedName>
        <fullName evidence="4">DUF3040 domain-containing protein</fullName>
    </recommendedName>
</protein>
<keyword evidence="1" id="KW-0812">Transmembrane</keyword>
<keyword evidence="3" id="KW-1185">Reference proteome</keyword>
<keyword evidence="1" id="KW-1133">Transmembrane helix</keyword>
<name>A0ABR9M669_9ACTN</name>
<reference evidence="2 3" key="1">
    <citation type="submission" date="2020-10" db="EMBL/GenBank/DDBJ databases">
        <title>Sequencing the genomes of 1000 actinobacteria strains.</title>
        <authorList>
            <person name="Klenk H.-P."/>
        </authorList>
    </citation>
    <scope>NUCLEOTIDE SEQUENCE [LARGE SCALE GENOMIC DNA]</scope>
    <source>
        <strain evidence="2 3">DSM 43173</strain>
    </source>
</reference>
<comment type="caution">
    <text evidence="2">The sequence shown here is derived from an EMBL/GenBank/DDBJ whole genome shotgun (WGS) entry which is preliminary data.</text>
</comment>
<feature type="transmembrane region" description="Helical" evidence="1">
    <location>
        <begin position="64"/>
        <end position="82"/>
    </location>
</feature>
<keyword evidence="1" id="KW-0472">Membrane</keyword>
<gene>
    <name evidence="2" type="ORF">H4W80_006602</name>
</gene>
<proteinExistence type="predicted"/>
<accession>A0ABR9M669</accession>
<evidence type="ECO:0000313" key="3">
    <source>
        <dbReference type="Proteomes" id="UP000633509"/>
    </source>
</evidence>
<sequence length="127" mass="13284">MSAVSITICVHAWEQKAESSGRRDGPSAREALAAISSTRARVARKRAAGVALDRYSATPGARRVSTVHALTGLALVLSAAVLEWGFDVIGALAVAGMLLGVLTVVMGHRVDEAVRRDLRAGHDQTAV</sequence>
<evidence type="ECO:0008006" key="4">
    <source>
        <dbReference type="Google" id="ProtNLM"/>
    </source>
</evidence>